<comment type="caution">
    <text evidence="1">The sequence shown here is derived from an EMBL/GenBank/DDBJ whole genome shotgun (WGS) entry which is preliminary data.</text>
</comment>
<dbReference type="Proteomes" id="UP000053051">
    <property type="component" value="Unassembled WGS sequence"/>
</dbReference>
<sequence>MQSMELNAREISHEAERVSRTLQNLVIVSRDLISSMEN</sequence>
<dbReference type="AlphaFoldDB" id="M1X0F2"/>
<name>M1X0F2_9NOST</name>
<protein>
    <submittedName>
        <fullName evidence="1">Uncharacterized protein</fullName>
    </submittedName>
</protein>
<evidence type="ECO:0000313" key="1">
    <source>
        <dbReference type="EMBL" id="CCH67488.1"/>
    </source>
</evidence>
<evidence type="ECO:0000313" key="2">
    <source>
        <dbReference type="Proteomes" id="UP000053051"/>
    </source>
</evidence>
<proteinExistence type="predicted"/>
<gene>
    <name evidence="1" type="ORF">RINTHH_13330</name>
</gene>
<accession>M1X0F2</accession>
<dbReference type="EMBL" id="CAIY01000044">
    <property type="protein sequence ID" value="CCH67488.1"/>
    <property type="molecule type" value="Genomic_DNA"/>
</dbReference>
<dbReference type="STRING" id="1165094.RINTHH_13330"/>
<keyword evidence="2" id="KW-1185">Reference proteome</keyword>
<organism evidence="1 2">
    <name type="scientific">Richelia intracellularis HH01</name>
    <dbReference type="NCBI Taxonomy" id="1165094"/>
    <lineage>
        <taxon>Bacteria</taxon>
        <taxon>Bacillati</taxon>
        <taxon>Cyanobacteriota</taxon>
        <taxon>Cyanophyceae</taxon>
        <taxon>Nostocales</taxon>
        <taxon>Nostocaceae</taxon>
        <taxon>Richelia</taxon>
    </lineage>
</organism>
<reference evidence="2" key="2">
    <citation type="submission" date="2016-01" db="EMBL/GenBank/DDBJ databases">
        <title>Diatom-associated endosymboitic cyanobacterium lacks core nitrogen metabolism enzymes.</title>
        <authorList>
            <person name="Hilton J.A."/>
            <person name="Foster R.A."/>
            <person name="Tripp H.J."/>
            <person name="Carter B.J."/>
            <person name="Zehr J.P."/>
            <person name="Villareal T.A."/>
        </authorList>
    </citation>
    <scope>NUCLEOTIDE SEQUENCE [LARGE SCALE GENOMIC DNA]</scope>
    <source>
        <strain evidence="2">HH01</strain>
    </source>
</reference>
<reference evidence="1 2" key="1">
    <citation type="submission" date="2012-05" db="EMBL/GenBank/DDBJ databases">
        <authorList>
            <person name="Hilton J."/>
        </authorList>
    </citation>
    <scope>NUCLEOTIDE SEQUENCE [LARGE SCALE GENOMIC DNA]</scope>
    <source>
        <strain evidence="1 2">HH01</strain>
    </source>
</reference>